<dbReference type="HOGENOM" id="CLU_2954301_0_0_5"/>
<accession>N0B5F4</accession>
<gene>
    <name evidence="2" type="ORF">HYPDE_28763</name>
</gene>
<dbReference type="Proteomes" id="UP000005952">
    <property type="component" value="Chromosome"/>
</dbReference>
<evidence type="ECO:0000256" key="1">
    <source>
        <dbReference type="SAM" id="MobiDB-lite"/>
    </source>
</evidence>
<protein>
    <submittedName>
        <fullName evidence="2">Uncharacterized protein</fullName>
    </submittedName>
</protein>
<proteinExistence type="predicted"/>
<dbReference type="EMBL" id="CP005587">
    <property type="protein sequence ID" value="AGK57432.1"/>
    <property type="molecule type" value="Genomic_DNA"/>
</dbReference>
<dbReference type="KEGG" id="hdt:HYPDE_28763"/>
<dbReference type="OrthoDB" id="8140205at2"/>
<name>N0B5F4_9HYPH</name>
<evidence type="ECO:0000313" key="3">
    <source>
        <dbReference type="Proteomes" id="UP000005952"/>
    </source>
</evidence>
<dbReference type="RefSeq" id="WP_015597468.1">
    <property type="nucleotide sequence ID" value="NC_021172.1"/>
</dbReference>
<evidence type="ECO:0000313" key="2">
    <source>
        <dbReference type="EMBL" id="AGK57432.1"/>
    </source>
</evidence>
<organism evidence="2 3">
    <name type="scientific">Hyphomicrobium denitrificans 1NES1</name>
    <dbReference type="NCBI Taxonomy" id="670307"/>
    <lineage>
        <taxon>Bacteria</taxon>
        <taxon>Pseudomonadati</taxon>
        <taxon>Pseudomonadota</taxon>
        <taxon>Alphaproteobacteria</taxon>
        <taxon>Hyphomicrobiales</taxon>
        <taxon>Hyphomicrobiaceae</taxon>
        <taxon>Hyphomicrobium</taxon>
    </lineage>
</organism>
<feature type="compositionally biased region" description="Polar residues" evidence="1">
    <location>
        <begin position="47"/>
        <end position="59"/>
    </location>
</feature>
<reference evidence="2 3" key="1">
    <citation type="journal article" date="2013" name="Genome Announc.">
        <title>Genome sequences for three denitrifying bacterial strains isolated from a uranium- and nitrate-contaminated subsurface environment.</title>
        <authorList>
            <person name="Venkatramanan R."/>
            <person name="Prakash O."/>
            <person name="Woyke T."/>
            <person name="Chain P."/>
            <person name="Goodwin L.A."/>
            <person name="Watson D."/>
            <person name="Brooks S."/>
            <person name="Kostka J.E."/>
            <person name="Green S.J."/>
        </authorList>
    </citation>
    <scope>NUCLEOTIDE SEQUENCE [LARGE SCALE GENOMIC DNA]</scope>
    <source>
        <strain evidence="2 3">1NES1</strain>
    </source>
</reference>
<sequence length="59" mass="6480">MRELPATIAETCSLSSVNVSSQPQRAYAQQSDGINIRVSANFRITPKAQTTSERSTPQR</sequence>
<feature type="region of interest" description="Disordered" evidence="1">
    <location>
        <begin position="39"/>
        <end position="59"/>
    </location>
</feature>
<keyword evidence="3" id="KW-1185">Reference proteome</keyword>
<dbReference type="AlphaFoldDB" id="N0B5F4"/>